<proteinExistence type="predicted"/>
<dbReference type="InterPro" id="IPR021856">
    <property type="entry name" value="DUF3465"/>
</dbReference>
<keyword evidence="3" id="KW-1185">Reference proteome</keyword>
<evidence type="ECO:0000313" key="2">
    <source>
        <dbReference type="EMBL" id="MCQ8128953.1"/>
    </source>
</evidence>
<dbReference type="Pfam" id="PF11948">
    <property type="entry name" value="DUF3465"/>
    <property type="match status" value="1"/>
</dbReference>
<sequence length="138" mass="15377">MNKVIALTMLLLLAGGVPGVWAETANATNDAILEQAFRAHRSDIQMQGEGAVIKILPDDNHGSRHQRFILRLQSGRTVLVAHNIDLAPKIENLRVGDTVSFYGEYEWSDKGGTLHWTHRDPGRRHADGWLKVAGQVYQ</sequence>
<evidence type="ECO:0000256" key="1">
    <source>
        <dbReference type="SAM" id="SignalP"/>
    </source>
</evidence>
<protein>
    <submittedName>
        <fullName evidence="2">DUF3465 domain-containing protein</fullName>
    </submittedName>
</protein>
<accession>A0ABT1U519</accession>
<keyword evidence="1" id="KW-0732">Signal</keyword>
<gene>
    <name evidence="2" type="ORF">NP596_10835</name>
</gene>
<evidence type="ECO:0000313" key="3">
    <source>
        <dbReference type="Proteomes" id="UP001524586"/>
    </source>
</evidence>
<feature type="signal peptide" evidence="1">
    <location>
        <begin position="1"/>
        <end position="22"/>
    </location>
</feature>
<dbReference type="Proteomes" id="UP001524586">
    <property type="component" value="Unassembled WGS sequence"/>
</dbReference>
<feature type="chain" id="PRO_5045681099" evidence="1">
    <location>
        <begin position="23"/>
        <end position="138"/>
    </location>
</feature>
<dbReference type="EMBL" id="JANIBK010000049">
    <property type="protein sequence ID" value="MCQ8128953.1"/>
    <property type="molecule type" value="Genomic_DNA"/>
</dbReference>
<organism evidence="2 3">
    <name type="scientific">Methylomonas rivi</name>
    <dbReference type="NCBI Taxonomy" id="2952226"/>
    <lineage>
        <taxon>Bacteria</taxon>
        <taxon>Pseudomonadati</taxon>
        <taxon>Pseudomonadota</taxon>
        <taxon>Gammaproteobacteria</taxon>
        <taxon>Methylococcales</taxon>
        <taxon>Methylococcaceae</taxon>
        <taxon>Methylomonas</taxon>
    </lineage>
</organism>
<name>A0ABT1U519_9GAMM</name>
<reference evidence="2 3" key="1">
    <citation type="submission" date="2022-07" db="EMBL/GenBank/DDBJ databases">
        <title>Methylomonas rivi sp. nov., Methylomonas rosea sp. nov., Methylomonas aureus sp. nov. and Methylomonas subterranea sp. nov., four novel methanotrophs isolated from a freshwater creek and the deep terrestrial subsurface.</title>
        <authorList>
            <person name="Abin C."/>
            <person name="Sankaranarayanan K."/>
            <person name="Garner C."/>
            <person name="Sindelar R."/>
            <person name="Kotary K."/>
            <person name="Garner R."/>
            <person name="Barclay S."/>
            <person name="Lawson P."/>
            <person name="Krumholz L."/>
        </authorList>
    </citation>
    <scope>NUCLEOTIDE SEQUENCE [LARGE SCALE GENOMIC DNA]</scope>
    <source>
        <strain evidence="2 3">WSC-6</strain>
    </source>
</reference>
<dbReference type="RefSeq" id="WP_256615370.1">
    <property type="nucleotide sequence ID" value="NZ_JANIBK010000049.1"/>
</dbReference>
<comment type="caution">
    <text evidence="2">The sequence shown here is derived from an EMBL/GenBank/DDBJ whole genome shotgun (WGS) entry which is preliminary data.</text>
</comment>